<protein>
    <submittedName>
        <fullName evidence="2">Uncharacterized protein</fullName>
    </submittedName>
</protein>
<reference evidence="2 3" key="1">
    <citation type="submission" date="2014-09" db="EMBL/GenBank/DDBJ databases">
        <authorList>
            <person name="Magalhaes I.L.F."/>
            <person name="Oliveira U."/>
            <person name="Santos F.R."/>
            <person name="Vidigal T.H.D.A."/>
            <person name="Brescovit A.D."/>
            <person name="Santos A.J."/>
        </authorList>
    </citation>
    <scope>NUCLEOTIDE SEQUENCE [LARGE SCALE GENOMIC DNA]</scope>
</reference>
<dbReference type="EMBL" id="CCYA01000276">
    <property type="protein sequence ID" value="CEH18953.1"/>
    <property type="molecule type" value="Genomic_DNA"/>
</dbReference>
<evidence type="ECO:0000313" key="3">
    <source>
        <dbReference type="Proteomes" id="UP000054845"/>
    </source>
</evidence>
<organism evidence="2 3">
    <name type="scientific">Ceraceosorus bombacis</name>
    <dbReference type="NCBI Taxonomy" id="401625"/>
    <lineage>
        <taxon>Eukaryota</taxon>
        <taxon>Fungi</taxon>
        <taxon>Dikarya</taxon>
        <taxon>Basidiomycota</taxon>
        <taxon>Ustilaginomycotina</taxon>
        <taxon>Exobasidiomycetes</taxon>
        <taxon>Ceraceosorales</taxon>
        <taxon>Ceraceosoraceae</taxon>
        <taxon>Ceraceosorus</taxon>
    </lineage>
</organism>
<proteinExistence type="predicted"/>
<evidence type="ECO:0000256" key="1">
    <source>
        <dbReference type="SAM" id="MobiDB-lite"/>
    </source>
</evidence>
<dbReference type="AlphaFoldDB" id="A0A0P1BR00"/>
<feature type="region of interest" description="Disordered" evidence="1">
    <location>
        <begin position="113"/>
        <end position="166"/>
    </location>
</feature>
<evidence type="ECO:0000313" key="2">
    <source>
        <dbReference type="EMBL" id="CEH18953.1"/>
    </source>
</evidence>
<keyword evidence="3" id="KW-1185">Reference proteome</keyword>
<sequence>MDGFPFIPETSDWESDTDRFNLWTQITSAKWIKSYKEWLDKSASHNKTPATLGLGLSDVAGPSRQQDSAPSRGPSLEEIQRRKSASALATEFDSIRAGGSAKDFFANRKKSGSKLFGKKRSDGQVKGQEEEATNVYDASHKRQASKSPMLDGAVWRKLTGKRRTDE</sequence>
<name>A0A0P1BR00_9BASI</name>
<feature type="region of interest" description="Disordered" evidence="1">
    <location>
        <begin position="47"/>
        <end position="83"/>
    </location>
</feature>
<accession>A0A0P1BR00</accession>
<feature type="compositionally biased region" description="Basic and acidic residues" evidence="1">
    <location>
        <begin position="119"/>
        <end position="129"/>
    </location>
</feature>
<dbReference type="Proteomes" id="UP000054845">
    <property type="component" value="Unassembled WGS sequence"/>
</dbReference>
<dbReference type="OrthoDB" id="10418099at2759"/>